<dbReference type="AlphaFoldDB" id="A0AAE4BSK8"/>
<evidence type="ECO:0000313" key="1">
    <source>
        <dbReference type="EMBL" id="MDR6238527.1"/>
    </source>
</evidence>
<dbReference type="EMBL" id="JAVDQD010000002">
    <property type="protein sequence ID" value="MDR6238527.1"/>
    <property type="molecule type" value="Genomic_DNA"/>
</dbReference>
<dbReference type="RefSeq" id="WP_309938037.1">
    <property type="nucleotide sequence ID" value="NZ_AP025305.1"/>
</dbReference>
<gene>
    <name evidence="1" type="ORF">HNQ88_001564</name>
</gene>
<dbReference type="Proteomes" id="UP001185092">
    <property type="component" value="Unassembled WGS sequence"/>
</dbReference>
<evidence type="ECO:0000313" key="2">
    <source>
        <dbReference type="Proteomes" id="UP001185092"/>
    </source>
</evidence>
<comment type="caution">
    <text evidence="1">The sequence shown here is derived from an EMBL/GenBank/DDBJ whole genome shotgun (WGS) entry which is preliminary data.</text>
</comment>
<keyword evidence="2" id="KW-1185">Reference proteome</keyword>
<sequence>MDIVLDEKAQSITISKDNQTKIYKFNEVEYSVYNLAIYYKNRADNRNRKKMMLSNFAYWDLKFSDGKRYFITNIMVDFLHKNKLFLPTRYRYRFLPFIDKKESNKEYKSNLKQKDIDQINSFAQKYGQYSDHLVEIKHYDDNKNDLIANSDNHYMKVHKNKKINELERILANKEIYNEECIQAVTELIRIKKMEKSIK</sequence>
<name>A0AAE4BSK8_9BACT</name>
<proteinExistence type="predicted"/>
<organism evidence="1 2">
    <name type="scientific">Aureibacter tunicatorum</name>
    <dbReference type="NCBI Taxonomy" id="866807"/>
    <lineage>
        <taxon>Bacteria</taxon>
        <taxon>Pseudomonadati</taxon>
        <taxon>Bacteroidota</taxon>
        <taxon>Cytophagia</taxon>
        <taxon>Cytophagales</taxon>
        <taxon>Persicobacteraceae</taxon>
        <taxon>Aureibacter</taxon>
    </lineage>
</organism>
<protein>
    <submittedName>
        <fullName evidence="1">Uncharacterized protein</fullName>
    </submittedName>
</protein>
<accession>A0AAE4BSK8</accession>
<reference evidence="1" key="1">
    <citation type="submission" date="2023-07" db="EMBL/GenBank/DDBJ databases">
        <title>Genomic Encyclopedia of Type Strains, Phase IV (KMG-IV): sequencing the most valuable type-strain genomes for metagenomic binning, comparative biology and taxonomic classification.</title>
        <authorList>
            <person name="Goeker M."/>
        </authorList>
    </citation>
    <scope>NUCLEOTIDE SEQUENCE</scope>
    <source>
        <strain evidence="1">DSM 26174</strain>
    </source>
</reference>